<dbReference type="InterPro" id="IPR050266">
    <property type="entry name" value="AB_hydrolase_sf"/>
</dbReference>
<proteinExistence type="predicted"/>
<dbReference type="Proteomes" id="UP000286208">
    <property type="component" value="Unassembled WGS sequence"/>
</dbReference>
<dbReference type="PRINTS" id="PR00111">
    <property type="entry name" value="ABHYDROLASE"/>
</dbReference>
<dbReference type="PANTHER" id="PTHR43798:SF33">
    <property type="entry name" value="HYDROLASE, PUTATIVE (AFU_ORTHOLOGUE AFUA_2G14860)-RELATED"/>
    <property type="match status" value="1"/>
</dbReference>
<dbReference type="EMBL" id="RKLP01000005">
    <property type="protein sequence ID" value="RVW09340.1"/>
    <property type="molecule type" value="Genomic_DNA"/>
</dbReference>
<evidence type="ECO:0000313" key="2">
    <source>
        <dbReference type="EMBL" id="RVW09340.1"/>
    </source>
</evidence>
<evidence type="ECO:0000313" key="3">
    <source>
        <dbReference type="Proteomes" id="UP000286208"/>
    </source>
</evidence>
<dbReference type="GO" id="GO:0016020">
    <property type="term" value="C:membrane"/>
    <property type="evidence" value="ECO:0007669"/>
    <property type="project" value="TreeGrafter"/>
</dbReference>
<dbReference type="SUPFAM" id="SSF53474">
    <property type="entry name" value="alpha/beta-Hydrolases"/>
    <property type="match status" value="1"/>
</dbReference>
<feature type="domain" description="AB hydrolase-1" evidence="1">
    <location>
        <begin position="14"/>
        <end position="248"/>
    </location>
</feature>
<protein>
    <submittedName>
        <fullName evidence="2">Alpha/beta fold hydrolase</fullName>
    </submittedName>
</protein>
<dbReference type="RefSeq" id="WP_127916141.1">
    <property type="nucleotide sequence ID" value="NZ_RKLP01000005.1"/>
</dbReference>
<dbReference type="InterPro" id="IPR029058">
    <property type="entry name" value="AB_hydrolase_fold"/>
</dbReference>
<comment type="caution">
    <text evidence="2">The sequence shown here is derived from an EMBL/GenBank/DDBJ whole genome shotgun (WGS) entry which is preliminary data.</text>
</comment>
<evidence type="ECO:0000259" key="1">
    <source>
        <dbReference type="Pfam" id="PF12697"/>
    </source>
</evidence>
<dbReference type="GO" id="GO:0016787">
    <property type="term" value="F:hydrolase activity"/>
    <property type="evidence" value="ECO:0007669"/>
    <property type="project" value="UniProtKB-KW"/>
</dbReference>
<dbReference type="Gene3D" id="3.40.50.1820">
    <property type="entry name" value="alpha/beta hydrolase"/>
    <property type="match status" value="1"/>
</dbReference>
<reference evidence="2 3" key="1">
    <citation type="submission" date="2018-11" db="EMBL/GenBank/DDBJ databases">
        <title>Rhodococcus spongicola sp. nov. and Rhodococcus xishaensis sp. nov. from marine sponges.</title>
        <authorList>
            <person name="Li L."/>
            <person name="Lin H.W."/>
        </authorList>
    </citation>
    <scope>NUCLEOTIDE SEQUENCE [LARGE SCALE GENOMIC DNA]</scope>
    <source>
        <strain evidence="2 3">CCTCC AB2014297</strain>
    </source>
</reference>
<keyword evidence="3" id="KW-1185">Reference proteome</keyword>
<dbReference type="OrthoDB" id="27092at2"/>
<accession>A0A3S3ZVN8</accession>
<name>A0A3S3ZVN8_9NOCA</name>
<keyword evidence="2" id="KW-0378">Hydrolase</keyword>
<dbReference type="Pfam" id="PF12697">
    <property type="entry name" value="Abhydrolase_6"/>
    <property type="match status" value="1"/>
</dbReference>
<dbReference type="PANTHER" id="PTHR43798">
    <property type="entry name" value="MONOACYLGLYCEROL LIPASE"/>
    <property type="match status" value="1"/>
</dbReference>
<organism evidence="2 3">
    <name type="scientific">Prescottella agglutinans</name>
    <dbReference type="NCBI Taxonomy" id="1644129"/>
    <lineage>
        <taxon>Bacteria</taxon>
        <taxon>Bacillati</taxon>
        <taxon>Actinomycetota</taxon>
        <taxon>Actinomycetes</taxon>
        <taxon>Mycobacteriales</taxon>
        <taxon>Nocardiaceae</taxon>
        <taxon>Prescottella</taxon>
    </lineage>
</organism>
<sequence length="268" mass="28536">MELRHDVAGSGPTLVLVHGLVDRRQVWKVLLDQLTPYRRVVTVDLPGHGESAPLADDGTDASAQLLSELRGFVRSVTPPGERAHIAGNSLGGWLALALAARGEVASATALAPAGFFVGHADQVRADLMFRMPRAVTRAMGPRMAKGMRYKAVRCASLVTFYGHPGRVSYEDAVINTHSLATNTVVDKMRTASFELPPVVDTEVPITVAWGRRDMILPVYEARRVHAVFPQARVMVLPGIGHVPMIDDPNLIGTILLGGSSAPSGAGGG</sequence>
<dbReference type="InterPro" id="IPR000073">
    <property type="entry name" value="AB_hydrolase_1"/>
</dbReference>
<gene>
    <name evidence="2" type="ORF">EGT67_11100</name>
</gene>
<dbReference type="AlphaFoldDB" id="A0A3S3ZVN8"/>